<keyword evidence="2 6" id="KW-0645">Protease</keyword>
<organism evidence="9 10">
    <name type="scientific">Caenorhabditis angaria</name>
    <dbReference type="NCBI Taxonomy" id="860376"/>
    <lineage>
        <taxon>Eukaryota</taxon>
        <taxon>Metazoa</taxon>
        <taxon>Ecdysozoa</taxon>
        <taxon>Nematoda</taxon>
        <taxon>Chromadorea</taxon>
        <taxon>Rhabditida</taxon>
        <taxon>Rhabditina</taxon>
        <taxon>Rhabditomorpha</taxon>
        <taxon>Rhabditoidea</taxon>
        <taxon>Rhabditidae</taxon>
        <taxon>Peloderinae</taxon>
        <taxon>Caenorhabditis</taxon>
    </lineage>
</organism>
<evidence type="ECO:0000256" key="6">
    <source>
        <dbReference type="PROSITE-ProRule" id="PRU00239"/>
    </source>
</evidence>
<dbReference type="SUPFAM" id="SSF54001">
    <property type="entry name" value="Cysteine proteinases"/>
    <property type="match status" value="1"/>
</dbReference>
<keyword evidence="4 6" id="KW-0788">Thiol protease</keyword>
<dbReference type="GO" id="GO:0004198">
    <property type="term" value="F:calcium-dependent cysteine-type endopeptidase activity"/>
    <property type="evidence" value="ECO:0007669"/>
    <property type="project" value="InterPro"/>
</dbReference>
<dbReference type="SUPFAM" id="SSF49562">
    <property type="entry name" value="C2 domain (Calcium/lipid-binding domain, CaLB)"/>
    <property type="match status" value="1"/>
</dbReference>
<dbReference type="InterPro" id="IPR038765">
    <property type="entry name" value="Papain-like_cys_pep_sf"/>
</dbReference>
<feature type="active site" evidence="5 6">
    <location>
        <position position="378"/>
    </location>
</feature>
<dbReference type="PANTHER" id="PTHR10183">
    <property type="entry name" value="CALPAIN"/>
    <property type="match status" value="1"/>
</dbReference>
<dbReference type="InterPro" id="IPR036213">
    <property type="entry name" value="Calpain_III_sf"/>
</dbReference>
<dbReference type="SMART" id="SM00720">
    <property type="entry name" value="calpain_III"/>
    <property type="match status" value="1"/>
</dbReference>
<dbReference type="FunFam" id="3.90.70.10:FF:000114">
    <property type="entry name" value="Calpain a"/>
    <property type="match status" value="1"/>
</dbReference>
<dbReference type="InterPro" id="IPR035892">
    <property type="entry name" value="C2_domain_sf"/>
</dbReference>
<dbReference type="GO" id="GO:0006508">
    <property type="term" value="P:proteolysis"/>
    <property type="evidence" value="ECO:0007669"/>
    <property type="project" value="UniProtKB-KW"/>
</dbReference>
<dbReference type="Pfam" id="PF01067">
    <property type="entry name" value="Calpain_III"/>
    <property type="match status" value="1"/>
</dbReference>
<dbReference type="SUPFAM" id="SSF57302">
    <property type="entry name" value="Snake toxin-like"/>
    <property type="match status" value="1"/>
</dbReference>
<dbReference type="EMBL" id="CANHGI010000004">
    <property type="protein sequence ID" value="CAI5448780.1"/>
    <property type="molecule type" value="Genomic_DNA"/>
</dbReference>
<proteinExistence type="inferred from homology"/>
<evidence type="ECO:0000259" key="8">
    <source>
        <dbReference type="PROSITE" id="PS50203"/>
    </source>
</evidence>
<dbReference type="CDD" id="cd00214">
    <property type="entry name" value="Calpain_III"/>
    <property type="match status" value="1"/>
</dbReference>
<dbReference type="PROSITE" id="PS50203">
    <property type="entry name" value="CALPAIN_CAT"/>
    <property type="match status" value="1"/>
</dbReference>
<dbReference type="InterPro" id="IPR022683">
    <property type="entry name" value="Calpain_III"/>
</dbReference>
<dbReference type="Gene3D" id="2.60.120.380">
    <property type="match status" value="1"/>
</dbReference>
<feature type="domain" description="Calpain catalytic" evidence="8">
    <location>
        <begin position="154"/>
        <end position="472"/>
    </location>
</feature>
<comment type="similarity">
    <text evidence="1">Belongs to the peptidase C2 family.</text>
</comment>
<evidence type="ECO:0000256" key="1">
    <source>
        <dbReference type="ARBA" id="ARBA00007623"/>
    </source>
</evidence>
<dbReference type="Pfam" id="PF00648">
    <property type="entry name" value="Peptidase_C2"/>
    <property type="match status" value="1"/>
</dbReference>
<dbReference type="InterPro" id="IPR022684">
    <property type="entry name" value="Calpain_cysteine_protease"/>
</dbReference>
<dbReference type="InterPro" id="IPR000169">
    <property type="entry name" value="Pept_cys_AS"/>
</dbReference>
<dbReference type="OrthoDB" id="424753at2759"/>
<dbReference type="Gene3D" id="2.60.40.150">
    <property type="entry name" value="C2 domain"/>
    <property type="match status" value="1"/>
</dbReference>
<gene>
    <name evidence="9" type="ORF">CAMP_LOCUS11417</name>
</gene>
<dbReference type="PROSITE" id="PS00139">
    <property type="entry name" value="THIOL_PROTEASE_CYS"/>
    <property type="match status" value="1"/>
</dbReference>
<dbReference type="AlphaFoldDB" id="A0A9P1N291"/>
<evidence type="ECO:0000256" key="5">
    <source>
        <dbReference type="PIRSR" id="PIRSR622684-1"/>
    </source>
</evidence>
<accession>A0A9P1N291</accession>
<evidence type="ECO:0000256" key="7">
    <source>
        <dbReference type="SAM" id="SignalP"/>
    </source>
</evidence>
<dbReference type="GO" id="GO:0005737">
    <property type="term" value="C:cytoplasm"/>
    <property type="evidence" value="ECO:0007669"/>
    <property type="project" value="TreeGrafter"/>
</dbReference>
<dbReference type="InterPro" id="IPR001300">
    <property type="entry name" value="Peptidase_C2_calpain_cat"/>
</dbReference>
<sequence length="767" mass="86447">MLLVQFVLFSIFIQISQSLVCHSCDSFLSCNEPFPQECPPHSKCYTLSHGPKVLAKGCAHSCDSLGEVRGGYCVTCHHKNFCNEIAHGIGQGVVIRESPGIGQGVGYDNGYHIGRGVTLIFKKKNAKMPKSKLRRFGDQNYEKLKKTCVVKSHLFVDTLFPPTNESLFLEEGRSSDIVWKRPAELHDDPHLFVEGASANDVTQGILGNCWFVSACSALTHNQLFLDRVIPDAEEQEWSAQNKYCGIFRFRFWRFGEWVEVVIDDLLPTREGKLLFARSKTPNEFWSALLEKAFAKLYGCYENLVGGHLADALQDVSGGVAETLHVNKFLKDDPKDKQLKLFTNVKTAFDGGALVVAAIAARTKDEIEQTLDCGLVKGHAYAVSAVLSLDLENKSLTSFLTGSHQPQYLIRLQNPWGEKEWNGAWSDNSSEWLNVSDKQKKEMGMSVEEDGDFWMPWESFVQYFTDISLCQLFNTSAFSTQPRYKERVIFSEWSSNGKKSGAPDDRAGGCLNFQATFCNNPQYAFDCPGESSTFIFALTQADPSEGLKKREPFVTIGMHVMRIESNRKHRVHQAMTPIATSEYASGRSVYMHLDGLPKGRYMLTPTTFAPKEIARFMLRIYSDRNVQFEELIKHAPKVGFMNCKAAHSVTRITLHGVTMNSSEADRSIYAILSDSGKSYRTKNLSGDKIVWNEQFVFHKAKNRQEYKLTIWEDRTLAKDRQLAQTTIVALIDNESRDTEVNLYKDSNEQIVIGTAKITVSAFDDPMYL</sequence>
<feature type="active site" evidence="5 6">
    <location>
        <position position="209"/>
    </location>
</feature>
<feature type="chain" id="PRO_5040331567" description="Calpain catalytic domain-containing protein" evidence="7">
    <location>
        <begin position="19"/>
        <end position="767"/>
    </location>
</feature>
<keyword evidence="7" id="KW-0732">Signal</keyword>
<feature type="active site" evidence="5 6">
    <location>
        <position position="413"/>
    </location>
</feature>
<protein>
    <recommendedName>
        <fullName evidence="8">Calpain catalytic domain-containing protein</fullName>
    </recommendedName>
</protein>
<evidence type="ECO:0000313" key="10">
    <source>
        <dbReference type="Proteomes" id="UP001152747"/>
    </source>
</evidence>
<dbReference type="PANTHER" id="PTHR10183:SF379">
    <property type="entry name" value="CALPAIN-5"/>
    <property type="match status" value="1"/>
</dbReference>
<dbReference type="CDD" id="cd00044">
    <property type="entry name" value="CysPc"/>
    <property type="match status" value="1"/>
</dbReference>
<dbReference type="InterPro" id="IPR045860">
    <property type="entry name" value="Snake_toxin-like_sf"/>
</dbReference>
<dbReference type="Proteomes" id="UP001152747">
    <property type="component" value="Unassembled WGS sequence"/>
</dbReference>
<reference evidence="9" key="1">
    <citation type="submission" date="2022-11" db="EMBL/GenBank/DDBJ databases">
        <authorList>
            <person name="Kikuchi T."/>
        </authorList>
    </citation>
    <scope>NUCLEOTIDE SEQUENCE</scope>
    <source>
        <strain evidence="9">PS1010</strain>
    </source>
</reference>
<evidence type="ECO:0000256" key="4">
    <source>
        <dbReference type="ARBA" id="ARBA00022807"/>
    </source>
</evidence>
<feature type="signal peptide" evidence="7">
    <location>
        <begin position="1"/>
        <end position="18"/>
    </location>
</feature>
<dbReference type="Gene3D" id="3.90.70.10">
    <property type="entry name" value="Cysteine proteinases"/>
    <property type="match status" value="1"/>
</dbReference>
<dbReference type="PRINTS" id="PR00704">
    <property type="entry name" value="CALPAIN"/>
</dbReference>
<dbReference type="SMART" id="SM00230">
    <property type="entry name" value="CysPc"/>
    <property type="match status" value="1"/>
</dbReference>
<keyword evidence="10" id="KW-1185">Reference proteome</keyword>
<name>A0A9P1N291_9PELO</name>
<comment type="caution">
    <text evidence="9">The sequence shown here is derived from an EMBL/GenBank/DDBJ whole genome shotgun (WGS) entry which is preliminary data.</text>
</comment>
<dbReference type="SUPFAM" id="SSF49758">
    <property type="entry name" value="Calpain large subunit, middle domain (domain III)"/>
    <property type="match status" value="1"/>
</dbReference>
<dbReference type="InterPro" id="IPR033883">
    <property type="entry name" value="C2_III"/>
</dbReference>
<evidence type="ECO:0000256" key="3">
    <source>
        <dbReference type="ARBA" id="ARBA00022801"/>
    </source>
</evidence>
<keyword evidence="3 6" id="KW-0378">Hydrolase</keyword>
<dbReference type="InterPro" id="IPR022682">
    <property type="entry name" value="Calpain_domain_III"/>
</dbReference>
<evidence type="ECO:0000256" key="2">
    <source>
        <dbReference type="ARBA" id="ARBA00022670"/>
    </source>
</evidence>
<evidence type="ECO:0000313" key="9">
    <source>
        <dbReference type="EMBL" id="CAI5448780.1"/>
    </source>
</evidence>